<comment type="caution">
    <text evidence="2">The sequence shown here is derived from an EMBL/GenBank/DDBJ whole genome shotgun (WGS) entry which is preliminary data.</text>
</comment>
<organism evidence="2 3">
    <name type="scientific">Schizophyllum amplum</name>
    <dbReference type="NCBI Taxonomy" id="97359"/>
    <lineage>
        <taxon>Eukaryota</taxon>
        <taxon>Fungi</taxon>
        <taxon>Dikarya</taxon>
        <taxon>Basidiomycota</taxon>
        <taxon>Agaricomycotina</taxon>
        <taxon>Agaricomycetes</taxon>
        <taxon>Agaricomycetidae</taxon>
        <taxon>Agaricales</taxon>
        <taxon>Schizophyllaceae</taxon>
        <taxon>Schizophyllum</taxon>
    </lineage>
</organism>
<reference evidence="2 3" key="1">
    <citation type="journal article" date="2019" name="New Phytol.">
        <title>Comparative genomics reveals unique wood-decay strategies and fruiting body development in the Schizophyllaceae.</title>
        <authorList>
            <person name="Almasi E."/>
            <person name="Sahu N."/>
            <person name="Krizsan K."/>
            <person name="Balint B."/>
            <person name="Kovacs G.M."/>
            <person name="Kiss B."/>
            <person name="Cseklye J."/>
            <person name="Drula E."/>
            <person name="Henrissat B."/>
            <person name="Nagy I."/>
            <person name="Chovatia M."/>
            <person name="Adam C."/>
            <person name="LaButti K."/>
            <person name="Lipzen A."/>
            <person name="Riley R."/>
            <person name="Grigoriev I.V."/>
            <person name="Nagy L.G."/>
        </authorList>
    </citation>
    <scope>NUCLEOTIDE SEQUENCE [LARGE SCALE GENOMIC DNA]</scope>
    <source>
        <strain evidence="2 3">NL-1724</strain>
    </source>
</reference>
<name>A0A550CWN0_9AGAR</name>
<gene>
    <name evidence="2" type="ORF">BD626DRAFT_473221</name>
</gene>
<evidence type="ECO:0000256" key="1">
    <source>
        <dbReference type="SAM" id="SignalP"/>
    </source>
</evidence>
<evidence type="ECO:0000313" key="3">
    <source>
        <dbReference type="Proteomes" id="UP000320762"/>
    </source>
</evidence>
<keyword evidence="3" id="KW-1185">Reference proteome</keyword>
<protein>
    <submittedName>
        <fullName evidence="2">Uncharacterized protein</fullName>
    </submittedName>
</protein>
<dbReference type="AlphaFoldDB" id="A0A550CWN0"/>
<sequence>MSRYGILLCLTLLTRPCALSPSLALLKTNSELAYFAPRLWLGPGISSSAAHCCTWRAWPPARPSQGRPPQF</sequence>
<evidence type="ECO:0000313" key="2">
    <source>
        <dbReference type="EMBL" id="TRM69183.1"/>
    </source>
</evidence>
<dbReference type="EMBL" id="VDMD01000001">
    <property type="protein sequence ID" value="TRM69183.1"/>
    <property type="molecule type" value="Genomic_DNA"/>
</dbReference>
<keyword evidence="1" id="KW-0732">Signal</keyword>
<accession>A0A550CWN0</accession>
<feature type="signal peptide" evidence="1">
    <location>
        <begin position="1"/>
        <end position="24"/>
    </location>
</feature>
<feature type="chain" id="PRO_5021745741" evidence="1">
    <location>
        <begin position="25"/>
        <end position="71"/>
    </location>
</feature>
<proteinExistence type="predicted"/>
<dbReference type="Proteomes" id="UP000320762">
    <property type="component" value="Unassembled WGS sequence"/>
</dbReference>